<evidence type="ECO:0000313" key="3">
    <source>
        <dbReference type="EMBL" id="RUO37990.1"/>
    </source>
</evidence>
<dbReference type="EMBL" id="PIPQ01000009">
    <property type="protein sequence ID" value="RUO37990.1"/>
    <property type="molecule type" value="Genomic_DNA"/>
</dbReference>
<dbReference type="Pfam" id="PF04264">
    <property type="entry name" value="YceI"/>
    <property type="match status" value="1"/>
</dbReference>
<evidence type="ECO:0000313" key="4">
    <source>
        <dbReference type="Proteomes" id="UP000286976"/>
    </source>
</evidence>
<dbReference type="Gene3D" id="2.40.128.110">
    <property type="entry name" value="Lipid/polyisoprenoid-binding, YceI-like"/>
    <property type="match status" value="1"/>
</dbReference>
<proteinExistence type="predicted"/>
<dbReference type="NCBIfam" id="NF002994">
    <property type="entry name" value="PRK03757.1"/>
    <property type="match status" value="1"/>
</dbReference>
<dbReference type="InterPro" id="IPR007372">
    <property type="entry name" value="Lipid/polyisoprenoid-bd_YceI"/>
</dbReference>
<dbReference type="SMART" id="SM00867">
    <property type="entry name" value="YceI"/>
    <property type="match status" value="1"/>
</dbReference>
<dbReference type="AlphaFoldDB" id="A0A432WW30"/>
<evidence type="ECO:0000256" key="1">
    <source>
        <dbReference type="SAM" id="SignalP"/>
    </source>
</evidence>
<feature type="signal peptide" evidence="1">
    <location>
        <begin position="1"/>
        <end position="22"/>
    </location>
</feature>
<protein>
    <recommendedName>
        <fullName evidence="2">Lipid/polyisoprenoid-binding YceI-like domain-containing protein</fullName>
    </recommendedName>
</protein>
<comment type="caution">
    <text evidence="3">The sequence shown here is derived from an EMBL/GenBank/DDBJ whole genome shotgun (WGS) entry which is preliminary data.</text>
</comment>
<name>A0A432WW30_9GAMM</name>
<dbReference type="Proteomes" id="UP000286976">
    <property type="component" value="Unassembled WGS sequence"/>
</dbReference>
<keyword evidence="4" id="KW-1185">Reference proteome</keyword>
<accession>A0A432WW30</accession>
<feature type="chain" id="PRO_5018997448" description="Lipid/polyisoprenoid-binding YceI-like domain-containing protein" evidence="1">
    <location>
        <begin position="23"/>
        <end position="191"/>
    </location>
</feature>
<evidence type="ECO:0000259" key="2">
    <source>
        <dbReference type="SMART" id="SM00867"/>
    </source>
</evidence>
<dbReference type="PANTHER" id="PTHR34406:SF1">
    <property type="entry name" value="PROTEIN YCEI"/>
    <property type="match status" value="1"/>
</dbReference>
<sequence length="191" mass="20884">MLKKLVTGALLGSMLMAGAATAADYKVDIEGQHAFVQFKVNHLGFSWMYGSFKDFDGSFSYDPAKPEESEVNIVIQTNSVDTNHTERDKHLRSGDFLNVRKHPEARFTSTSVAVTGEDTMDVSGNLTLNGVTKPIVIAVKKTGEGDDPWGGYRVGFEGTTSIMLKDFNIKQNLGPATQSVEFMLSLEGVRL</sequence>
<organism evidence="3 4">
    <name type="scientific">Aliidiomarina taiwanensis</name>
    <dbReference type="NCBI Taxonomy" id="946228"/>
    <lineage>
        <taxon>Bacteria</taxon>
        <taxon>Pseudomonadati</taxon>
        <taxon>Pseudomonadota</taxon>
        <taxon>Gammaproteobacteria</taxon>
        <taxon>Alteromonadales</taxon>
        <taxon>Idiomarinaceae</taxon>
        <taxon>Aliidiomarina</taxon>
    </lineage>
</organism>
<keyword evidence="1" id="KW-0732">Signal</keyword>
<dbReference type="InterPro" id="IPR036761">
    <property type="entry name" value="TTHA0802/YceI-like_sf"/>
</dbReference>
<reference evidence="3 4" key="1">
    <citation type="journal article" date="2011" name="Front. Microbiol.">
        <title>Genomic signatures of strain selection and enhancement in Bacillus atrophaeus var. globigii, a historical biowarfare simulant.</title>
        <authorList>
            <person name="Gibbons H.S."/>
            <person name="Broomall S.M."/>
            <person name="McNew L.A."/>
            <person name="Daligault H."/>
            <person name="Chapman C."/>
            <person name="Bruce D."/>
            <person name="Karavis M."/>
            <person name="Krepps M."/>
            <person name="McGregor P.A."/>
            <person name="Hong C."/>
            <person name="Park K.H."/>
            <person name="Akmal A."/>
            <person name="Feldman A."/>
            <person name="Lin J.S."/>
            <person name="Chang W.E."/>
            <person name="Higgs B.W."/>
            <person name="Demirev P."/>
            <person name="Lindquist J."/>
            <person name="Liem A."/>
            <person name="Fochler E."/>
            <person name="Read T.D."/>
            <person name="Tapia R."/>
            <person name="Johnson S."/>
            <person name="Bishop-Lilly K.A."/>
            <person name="Detter C."/>
            <person name="Han C."/>
            <person name="Sozhamannan S."/>
            <person name="Rosenzweig C.N."/>
            <person name="Skowronski E.W."/>
        </authorList>
    </citation>
    <scope>NUCLEOTIDE SEQUENCE [LARGE SCALE GENOMIC DNA]</scope>
    <source>
        <strain evidence="3 4">AIT1</strain>
    </source>
</reference>
<dbReference type="OrthoDB" id="9811006at2"/>
<feature type="domain" description="Lipid/polyisoprenoid-binding YceI-like" evidence="2">
    <location>
        <begin position="24"/>
        <end position="189"/>
    </location>
</feature>
<dbReference type="RefSeq" id="WP_126758087.1">
    <property type="nucleotide sequence ID" value="NZ_PIPQ01000009.1"/>
</dbReference>
<dbReference type="SUPFAM" id="SSF101874">
    <property type="entry name" value="YceI-like"/>
    <property type="match status" value="1"/>
</dbReference>
<dbReference type="PANTHER" id="PTHR34406">
    <property type="entry name" value="PROTEIN YCEI"/>
    <property type="match status" value="1"/>
</dbReference>
<gene>
    <name evidence="3" type="ORF">CWE15_10750</name>
</gene>